<keyword evidence="7" id="KW-1185">Reference proteome</keyword>
<evidence type="ECO:0000313" key="7">
    <source>
        <dbReference type="Proteomes" id="UP000295706"/>
    </source>
</evidence>
<dbReference type="GO" id="GO:0016020">
    <property type="term" value="C:membrane"/>
    <property type="evidence" value="ECO:0007669"/>
    <property type="project" value="UniProtKB-SubCell"/>
</dbReference>
<dbReference type="GO" id="GO:0016829">
    <property type="term" value="F:lyase activity"/>
    <property type="evidence" value="ECO:0007669"/>
    <property type="project" value="InterPro"/>
</dbReference>
<keyword evidence="2 5" id="KW-0812">Transmembrane</keyword>
<evidence type="ECO:0000256" key="1">
    <source>
        <dbReference type="ARBA" id="ARBA00004141"/>
    </source>
</evidence>
<evidence type="ECO:0000256" key="2">
    <source>
        <dbReference type="ARBA" id="ARBA00022692"/>
    </source>
</evidence>
<organism evidence="6 7">
    <name type="scientific">Arundinibacter roseus</name>
    <dbReference type="NCBI Taxonomy" id="2070510"/>
    <lineage>
        <taxon>Bacteria</taxon>
        <taxon>Pseudomonadati</taxon>
        <taxon>Bacteroidota</taxon>
        <taxon>Cytophagia</taxon>
        <taxon>Cytophagales</taxon>
        <taxon>Spirosomataceae</taxon>
        <taxon>Arundinibacter</taxon>
    </lineage>
</organism>
<evidence type="ECO:0000256" key="5">
    <source>
        <dbReference type="SAM" id="Phobius"/>
    </source>
</evidence>
<name>A0A4R4KLC9_9BACT</name>
<protein>
    <submittedName>
        <fullName evidence="6">Uncharacterized protein</fullName>
    </submittedName>
</protein>
<feature type="transmembrane region" description="Helical" evidence="5">
    <location>
        <begin position="195"/>
        <end position="214"/>
    </location>
</feature>
<dbReference type="AlphaFoldDB" id="A0A4R4KLC9"/>
<dbReference type="OrthoDB" id="821476at2"/>
<evidence type="ECO:0000313" key="6">
    <source>
        <dbReference type="EMBL" id="TDB67391.1"/>
    </source>
</evidence>
<proteinExistence type="predicted"/>
<feature type="transmembrane region" description="Helical" evidence="5">
    <location>
        <begin position="6"/>
        <end position="25"/>
    </location>
</feature>
<keyword evidence="4 5" id="KW-0472">Membrane</keyword>
<dbReference type="Pfam" id="PF25129">
    <property type="entry name" value="Pyr4-TMTC"/>
    <property type="match status" value="1"/>
</dbReference>
<feature type="transmembrane region" description="Helical" evidence="5">
    <location>
        <begin position="61"/>
        <end position="83"/>
    </location>
</feature>
<comment type="caution">
    <text evidence="6">The sequence shown here is derived from an EMBL/GenBank/DDBJ whole genome shotgun (WGS) entry which is preliminary data.</text>
</comment>
<dbReference type="PANTHER" id="PTHR42038:SF2">
    <property type="entry name" value="TERPENE CYCLASE AUSL"/>
    <property type="match status" value="1"/>
</dbReference>
<dbReference type="InterPro" id="IPR039020">
    <property type="entry name" value="PaxB-like"/>
</dbReference>
<evidence type="ECO:0000256" key="3">
    <source>
        <dbReference type="ARBA" id="ARBA00022989"/>
    </source>
</evidence>
<reference evidence="6 7" key="1">
    <citation type="submission" date="2019-02" db="EMBL/GenBank/DDBJ databases">
        <title>Arundinibacter roseus gen. nov., sp. nov., a new member of the family Cytophagaceae.</title>
        <authorList>
            <person name="Szuroczki S."/>
            <person name="Khayer B."/>
            <person name="Sproer C."/>
            <person name="Toumi M."/>
            <person name="Szabo A."/>
            <person name="Felfoldi T."/>
            <person name="Schumann P."/>
            <person name="Toth E."/>
        </authorList>
    </citation>
    <scope>NUCLEOTIDE SEQUENCE [LARGE SCALE GENOMIC DNA]</scope>
    <source>
        <strain evidence="6 7">DMA-k-7a</strain>
    </source>
</reference>
<feature type="transmembrane region" description="Helical" evidence="5">
    <location>
        <begin position="95"/>
        <end position="115"/>
    </location>
</feature>
<feature type="transmembrane region" description="Helical" evidence="5">
    <location>
        <begin position="163"/>
        <end position="183"/>
    </location>
</feature>
<gene>
    <name evidence="6" type="ORF">EZE20_05430</name>
</gene>
<comment type="subcellular location">
    <subcellularLocation>
        <location evidence="1">Membrane</location>
        <topology evidence="1">Multi-pass membrane protein</topology>
    </subcellularLocation>
</comment>
<dbReference type="PANTHER" id="PTHR42038">
    <property type="match status" value="1"/>
</dbReference>
<dbReference type="EMBL" id="SMJU01000003">
    <property type="protein sequence ID" value="TDB67391.1"/>
    <property type="molecule type" value="Genomic_DNA"/>
</dbReference>
<sequence>MKYIIALLVPIGGLLWTSAYLLIVLKGIKDKAHGMPLVALALNFTWEFVHVFIYPSYGISLYLNLSWFLIDLGITYTYFRYSYKSFEMYYSINKVHWLLLSITTLVLAFMLNYYAEGYFSQLQNITTKELLFAEVLVGFIVFLFVPGCMIAMLFQRKSSQGQSFFIGLALSISIIIYVLEISFNPFHHQWGNPFMMVLMAVCIILQMYYTVLIYHQMKQEGKNPWKTF</sequence>
<dbReference type="RefSeq" id="WP_132115326.1">
    <property type="nucleotide sequence ID" value="NZ_SMJU01000003.1"/>
</dbReference>
<evidence type="ECO:0000256" key="4">
    <source>
        <dbReference type="ARBA" id="ARBA00023136"/>
    </source>
</evidence>
<dbReference type="Proteomes" id="UP000295706">
    <property type="component" value="Unassembled WGS sequence"/>
</dbReference>
<keyword evidence="3 5" id="KW-1133">Transmembrane helix</keyword>
<accession>A0A4R4KLC9</accession>
<feature type="transmembrane region" description="Helical" evidence="5">
    <location>
        <begin position="135"/>
        <end position="154"/>
    </location>
</feature>